<proteinExistence type="predicted"/>
<sequence>ENLPSGKIIGLSISNLRTLFQDLHVIILQKDDKVSHVWTKQGWNLLFRRALNDWEVGRIADLLLVLNSFTGTTTIPVKPVWKLCNKRTFTFFFGSYVHC</sequence>
<accession>A0A0V0HXS9</accession>
<name>A0A0V0HXS9_SOLCH</name>
<protein>
    <submittedName>
        <fullName evidence="1">Putative ovule protein</fullName>
    </submittedName>
</protein>
<dbReference type="AlphaFoldDB" id="A0A0V0HXS9"/>
<dbReference type="EMBL" id="GEDG01013595">
    <property type="protein sequence ID" value="JAP25157.1"/>
    <property type="molecule type" value="Transcribed_RNA"/>
</dbReference>
<feature type="non-terminal residue" evidence="1">
    <location>
        <position position="1"/>
    </location>
</feature>
<reference evidence="1" key="1">
    <citation type="submission" date="2015-12" db="EMBL/GenBank/DDBJ databases">
        <title>Gene expression during late stages of embryo sac development: a critical building block for successful pollen-pistil interactions.</title>
        <authorList>
            <person name="Liu Y."/>
            <person name="Joly V."/>
            <person name="Sabar M."/>
            <person name="Matton D.P."/>
        </authorList>
    </citation>
    <scope>NUCLEOTIDE SEQUENCE</scope>
</reference>
<evidence type="ECO:0000313" key="1">
    <source>
        <dbReference type="EMBL" id="JAP25157.1"/>
    </source>
</evidence>
<organism evidence="1">
    <name type="scientific">Solanum chacoense</name>
    <name type="common">Chaco potato</name>
    <dbReference type="NCBI Taxonomy" id="4108"/>
    <lineage>
        <taxon>Eukaryota</taxon>
        <taxon>Viridiplantae</taxon>
        <taxon>Streptophyta</taxon>
        <taxon>Embryophyta</taxon>
        <taxon>Tracheophyta</taxon>
        <taxon>Spermatophyta</taxon>
        <taxon>Magnoliopsida</taxon>
        <taxon>eudicotyledons</taxon>
        <taxon>Gunneridae</taxon>
        <taxon>Pentapetalae</taxon>
        <taxon>asterids</taxon>
        <taxon>lamiids</taxon>
        <taxon>Solanales</taxon>
        <taxon>Solanaceae</taxon>
        <taxon>Solanoideae</taxon>
        <taxon>Solaneae</taxon>
        <taxon>Solanum</taxon>
    </lineage>
</organism>